<proteinExistence type="predicted"/>
<dbReference type="GO" id="GO:0098542">
    <property type="term" value="P:defense response to other organism"/>
    <property type="evidence" value="ECO:0007669"/>
    <property type="project" value="InterPro"/>
</dbReference>
<dbReference type="GO" id="GO:0016020">
    <property type="term" value="C:membrane"/>
    <property type="evidence" value="ECO:0007669"/>
    <property type="project" value="UniProtKB-SubCell"/>
</dbReference>
<keyword evidence="5" id="KW-1185">Reference proteome</keyword>
<evidence type="ECO:0008006" key="6">
    <source>
        <dbReference type="Google" id="ProtNLM"/>
    </source>
</evidence>
<feature type="transmembrane region" description="Helical" evidence="3">
    <location>
        <begin position="6"/>
        <end position="32"/>
    </location>
</feature>
<sequence length="193" mass="21874">MCSRGLKIFLVVSLLFLATVFTAIVVLFFTILKPRDPVITLHLVDFQHFQLSDSFLYKLTKNSNISLQTVISMKNPNYGSFKYGNSSGYVKFHDMIVGVIPIKGDLIPARSQINMNTSINLMLGKLVNAYEFLSDFANGTLNLRSRFILRGKACMLKIIKLKTRTYTACKISLKLPYNKEVNSICKSKLQFDL</sequence>
<protein>
    <recommendedName>
        <fullName evidence="6">Late embryogenesis abundant protein LEA-2 subgroup domain-containing protein</fullName>
    </recommendedName>
</protein>
<comment type="caution">
    <text evidence="4">The sequence shown here is derived from an EMBL/GenBank/DDBJ whole genome shotgun (WGS) entry which is preliminary data.</text>
</comment>
<dbReference type="EMBL" id="JAYMYS010000003">
    <property type="protein sequence ID" value="KAK7402031.1"/>
    <property type="molecule type" value="Genomic_DNA"/>
</dbReference>
<organism evidence="4 5">
    <name type="scientific">Psophocarpus tetragonolobus</name>
    <name type="common">Winged bean</name>
    <name type="synonym">Dolichos tetragonolobus</name>
    <dbReference type="NCBI Taxonomy" id="3891"/>
    <lineage>
        <taxon>Eukaryota</taxon>
        <taxon>Viridiplantae</taxon>
        <taxon>Streptophyta</taxon>
        <taxon>Embryophyta</taxon>
        <taxon>Tracheophyta</taxon>
        <taxon>Spermatophyta</taxon>
        <taxon>Magnoliopsida</taxon>
        <taxon>eudicotyledons</taxon>
        <taxon>Gunneridae</taxon>
        <taxon>Pentapetalae</taxon>
        <taxon>rosids</taxon>
        <taxon>fabids</taxon>
        <taxon>Fabales</taxon>
        <taxon>Fabaceae</taxon>
        <taxon>Papilionoideae</taxon>
        <taxon>50 kb inversion clade</taxon>
        <taxon>NPAAA clade</taxon>
        <taxon>indigoferoid/millettioid clade</taxon>
        <taxon>Phaseoleae</taxon>
        <taxon>Psophocarpus</taxon>
    </lineage>
</organism>
<accession>A0AAN9SQP3</accession>
<evidence type="ECO:0000313" key="4">
    <source>
        <dbReference type="EMBL" id="KAK7402031.1"/>
    </source>
</evidence>
<evidence type="ECO:0000256" key="2">
    <source>
        <dbReference type="ARBA" id="ARBA00023136"/>
    </source>
</evidence>
<evidence type="ECO:0000256" key="1">
    <source>
        <dbReference type="ARBA" id="ARBA00004370"/>
    </source>
</evidence>
<dbReference type="InterPro" id="IPR044839">
    <property type="entry name" value="NDR1-like"/>
</dbReference>
<dbReference type="PANTHER" id="PTHR31234:SF2">
    <property type="entry name" value="OS05G0199100 PROTEIN"/>
    <property type="match status" value="1"/>
</dbReference>
<comment type="subcellular location">
    <subcellularLocation>
        <location evidence="1">Membrane</location>
    </subcellularLocation>
</comment>
<keyword evidence="3" id="KW-1133">Transmembrane helix</keyword>
<keyword evidence="3" id="KW-0812">Transmembrane</keyword>
<dbReference type="AlphaFoldDB" id="A0AAN9SQP3"/>
<keyword evidence="2 3" id="KW-0472">Membrane</keyword>
<evidence type="ECO:0000313" key="5">
    <source>
        <dbReference type="Proteomes" id="UP001386955"/>
    </source>
</evidence>
<gene>
    <name evidence="4" type="ORF">VNO78_13972</name>
</gene>
<name>A0AAN9SQP3_PSOTE</name>
<evidence type="ECO:0000256" key="3">
    <source>
        <dbReference type="SAM" id="Phobius"/>
    </source>
</evidence>
<dbReference type="Proteomes" id="UP001386955">
    <property type="component" value="Unassembled WGS sequence"/>
</dbReference>
<reference evidence="4 5" key="1">
    <citation type="submission" date="2024-01" db="EMBL/GenBank/DDBJ databases">
        <title>The genomes of 5 underutilized Papilionoideae crops provide insights into root nodulation and disease resistanc.</title>
        <authorList>
            <person name="Jiang F."/>
        </authorList>
    </citation>
    <scope>NUCLEOTIDE SEQUENCE [LARGE SCALE GENOMIC DNA]</scope>
    <source>
        <strain evidence="4">DUOXIRENSHENG_FW03</strain>
        <tissue evidence="4">Leaves</tissue>
    </source>
</reference>
<dbReference type="PANTHER" id="PTHR31234">
    <property type="entry name" value="LATE EMBRYOGENESIS ABUNDANT (LEA) HYDROXYPROLINE-RICH GLYCOPROTEIN FAMILY"/>
    <property type="match status" value="1"/>
</dbReference>